<accession>Q0C846</accession>
<dbReference type="AlphaFoldDB" id="Q0C846"/>
<comment type="subcellular location">
    <subcellularLocation>
        <location evidence="1">Nucleus</location>
    </subcellularLocation>
</comment>
<organism evidence="3 4">
    <name type="scientific">Aspergillus terreus (strain NIH 2624 / FGSC A1156)</name>
    <dbReference type="NCBI Taxonomy" id="341663"/>
    <lineage>
        <taxon>Eukaryota</taxon>
        <taxon>Fungi</taxon>
        <taxon>Dikarya</taxon>
        <taxon>Ascomycota</taxon>
        <taxon>Pezizomycotina</taxon>
        <taxon>Eurotiomycetes</taxon>
        <taxon>Eurotiomycetidae</taxon>
        <taxon>Eurotiales</taxon>
        <taxon>Aspergillaceae</taxon>
        <taxon>Aspergillus</taxon>
        <taxon>Aspergillus subgen. Circumdati</taxon>
    </lineage>
</organism>
<dbReference type="Pfam" id="PF11951">
    <property type="entry name" value="Fungal_trans_2"/>
    <property type="match status" value="1"/>
</dbReference>
<evidence type="ECO:0000313" key="3">
    <source>
        <dbReference type="EMBL" id="EAU29587.1"/>
    </source>
</evidence>
<evidence type="ECO:0000256" key="2">
    <source>
        <dbReference type="ARBA" id="ARBA00023242"/>
    </source>
</evidence>
<dbReference type="eggNOG" id="ENOG502SMW1">
    <property type="taxonomic scope" value="Eukaryota"/>
</dbReference>
<sequence>MAILCAAAAHLSSTSTQDAPYAASIKAISHNLRDTCIRNLNRAIQHELDLFTPEKRGTAASPLVDILATTLVLCYGEMVVPDSADWHLHLHACRLLIERQQWRQDGTRRSDAVAPFLLQEVADIEVYYSLGTFSNDQSRVPSLPQSVFCNHFRTFTGLLYEITAEERKRHRMLMNGKSLPDVDMSVWRQKVEQACTQASTDTLWLSSRGEHIRQHVNALIQAYYHAALIYSYQSLAPLPEASNIVRTLVPQLLGEIEAFTTGSVDTFSHNIFLPLFIAGTECWDDENRQHMIAELFLRLVSTTGLWCNYSAMRFLKAFWSRPEYHGVGKWNQYARDNERGNSQFFVF</sequence>
<dbReference type="RefSeq" id="XP_001209440.1">
    <property type="nucleotide sequence ID" value="XM_001209440.1"/>
</dbReference>
<dbReference type="HOGENOM" id="CLU_036330_0_0_1"/>
<evidence type="ECO:0000313" key="4">
    <source>
        <dbReference type="Proteomes" id="UP000007963"/>
    </source>
</evidence>
<proteinExistence type="predicted"/>
<dbReference type="EMBL" id="CH476609">
    <property type="protein sequence ID" value="EAU29587.1"/>
    <property type="molecule type" value="Genomic_DNA"/>
</dbReference>
<evidence type="ECO:0000256" key="1">
    <source>
        <dbReference type="ARBA" id="ARBA00004123"/>
    </source>
</evidence>
<dbReference type="GO" id="GO:0005634">
    <property type="term" value="C:nucleus"/>
    <property type="evidence" value="ECO:0007669"/>
    <property type="project" value="UniProtKB-SubCell"/>
</dbReference>
<dbReference type="Proteomes" id="UP000007963">
    <property type="component" value="Unassembled WGS sequence"/>
</dbReference>
<gene>
    <name evidence="3" type="ORF">ATEG_10138</name>
</gene>
<dbReference type="InterPro" id="IPR021858">
    <property type="entry name" value="Fun_TF"/>
</dbReference>
<dbReference type="PANTHER" id="PTHR37534">
    <property type="entry name" value="TRANSCRIPTIONAL ACTIVATOR PROTEIN UGA3"/>
    <property type="match status" value="1"/>
</dbReference>
<dbReference type="GeneID" id="4319572"/>
<keyword evidence="2" id="KW-0539">Nucleus</keyword>
<dbReference type="OMA" id="CARNETL"/>
<name>Q0C846_ASPTN</name>
<protein>
    <recommendedName>
        <fullName evidence="5">C6 transcription factor</fullName>
    </recommendedName>
</protein>
<evidence type="ECO:0008006" key="5">
    <source>
        <dbReference type="Google" id="ProtNLM"/>
    </source>
</evidence>
<dbReference type="PANTHER" id="PTHR37534:SF46">
    <property type="entry name" value="ZN(II)2CYS6 TRANSCRIPTION FACTOR (EUROFUNG)"/>
    <property type="match status" value="1"/>
</dbReference>
<reference evidence="4" key="1">
    <citation type="submission" date="2005-09" db="EMBL/GenBank/DDBJ databases">
        <title>Annotation of the Aspergillus terreus NIH2624 genome.</title>
        <authorList>
            <person name="Birren B.W."/>
            <person name="Lander E.S."/>
            <person name="Galagan J.E."/>
            <person name="Nusbaum C."/>
            <person name="Devon K."/>
            <person name="Henn M."/>
            <person name="Ma L.-J."/>
            <person name="Jaffe D.B."/>
            <person name="Butler J."/>
            <person name="Alvarez P."/>
            <person name="Gnerre S."/>
            <person name="Grabherr M."/>
            <person name="Kleber M."/>
            <person name="Mauceli E.W."/>
            <person name="Brockman W."/>
            <person name="Rounsley S."/>
            <person name="Young S.K."/>
            <person name="LaButti K."/>
            <person name="Pushparaj V."/>
            <person name="DeCaprio D."/>
            <person name="Crawford M."/>
            <person name="Koehrsen M."/>
            <person name="Engels R."/>
            <person name="Montgomery P."/>
            <person name="Pearson M."/>
            <person name="Howarth C."/>
            <person name="Larson L."/>
            <person name="Luoma S."/>
            <person name="White J."/>
            <person name="Alvarado L."/>
            <person name="Kodira C.D."/>
            <person name="Zeng Q."/>
            <person name="Oleary S."/>
            <person name="Yandava C."/>
            <person name="Denning D.W."/>
            <person name="Nierman W.C."/>
            <person name="Milne T."/>
            <person name="Madden K."/>
        </authorList>
    </citation>
    <scope>NUCLEOTIDE SEQUENCE [LARGE SCALE GENOMIC DNA]</scope>
    <source>
        <strain evidence="4">NIH 2624 / FGSC A1156</strain>
    </source>
</reference>
<dbReference type="OrthoDB" id="3251668at2759"/>
<dbReference type="VEuPathDB" id="FungiDB:ATEG_10138"/>